<accession>I3RZT4</accession>
<organism evidence="1">
    <name type="scientific">Medicago truncatula</name>
    <name type="common">Barrel medic</name>
    <name type="synonym">Medicago tribuloides</name>
    <dbReference type="NCBI Taxonomy" id="3880"/>
    <lineage>
        <taxon>Eukaryota</taxon>
        <taxon>Viridiplantae</taxon>
        <taxon>Streptophyta</taxon>
        <taxon>Embryophyta</taxon>
        <taxon>Tracheophyta</taxon>
        <taxon>Spermatophyta</taxon>
        <taxon>Magnoliopsida</taxon>
        <taxon>eudicotyledons</taxon>
        <taxon>Gunneridae</taxon>
        <taxon>Pentapetalae</taxon>
        <taxon>rosids</taxon>
        <taxon>fabids</taxon>
        <taxon>Fabales</taxon>
        <taxon>Fabaceae</taxon>
        <taxon>Papilionoideae</taxon>
        <taxon>50 kb inversion clade</taxon>
        <taxon>NPAAA clade</taxon>
        <taxon>Hologalegina</taxon>
        <taxon>IRL clade</taxon>
        <taxon>Trifolieae</taxon>
        <taxon>Medicago</taxon>
    </lineage>
</organism>
<dbReference type="AlphaFoldDB" id="I3RZT4"/>
<reference evidence="1" key="1">
    <citation type="submission" date="2012-05" db="EMBL/GenBank/DDBJ databases">
        <authorList>
            <person name="Krishnakumar V."/>
            <person name="Cheung F."/>
            <person name="Xiao Y."/>
            <person name="Chan A."/>
            <person name="Moskal W.A."/>
            <person name="Town C.D."/>
        </authorList>
    </citation>
    <scope>NUCLEOTIDE SEQUENCE</scope>
</reference>
<proteinExistence type="evidence at transcript level"/>
<protein>
    <submittedName>
        <fullName evidence="1">Uncharacterized protein</fullName>
    </submittedName>
</protein>
<dbReference type="EMBL" id="BT133731">
    <property type="protein sequence ID" value="AFK33526.1"/>
    <property type="molecule type" value="mRNA"/>
</dbReference>
<evidence type="ECO:0000313" key="1">
    <source>
        <dbReference type="EMBL" id="AFK33526.1"/>
    </source>
</evidence>
<sequence length="113" mass="12349">MLKKQGNEQSSLHLLTLLVKGCPQQMQQNMRRKKVKRPRNWLLVKPSGLLAPSSLLDGTFSKLFIMVVQSQKGSLEVLALCLVHTGEGSLGSKALAELAILLEVTWAVGLVAE</sequence>
<name>I3RZT4_MEDTR</name>